<feature type="transmembrane region" description="Helical" evidence="6">
    <location>
        <begin position="617"/>
        <end position="636"/>
    </location>
</feature>
<feature type="transmembrane region" description="Helical" evidence="6">
    <location>
        <begin position="152"/>
        <end position="171"/>
    </location>
</feature>
<dbReference type="EMBL" id="AP028912">
    <property type="protein sequence ID" value="BES93728.1"/>
    <property type="molecule type" value="Genomic_DNA"/>
</dbReference>
<feature type="transmembrane region" description="Helical" evidence="6">
    <location>
        <begin position="582"/>
        <end position="605"/>
    </location>
</feature>
<feature type="transmembrane region" description="Helical" evidence="6">
    <location>
        <begin position="648"/>
        <end position="667"/>
    </location>
</feature>
<keyword evidence="3 6" id="KW-1133">Transmembrane helix</keyword>
<keyword evidence="4 6" id="KW-0472">Membrane</keyword>
<accession>A0ABN7AP39</accession>
<feature type="transmembrane region" description="Helical" evidence="6">
    <location>
        <begin position="211"/>
        <end position="235"/>
    </location>
</feature>
<reference evidence="8 9" key="1">
    <citation type="submission" date="2023-09" db="EMBL/GenBank/DDBJ databases">
        <title>Nesidiocoris tenuis whole genome shotgun sequence.</title>
        <authorList>
            <person name="Shibata T."/>
            <person name="Shimoda M."/>
            <person name="Kobayashi T."/>
            <person name="Uehara T."/>
        </authorList>
    </citation>
    <scope>NUCLEOTIDE SEQUENCE [LARGE SCALE GENOMIC DNA]</scope>
    <source>
        <strain evidence="8 9">Japan</strain>
    </source>
</reference>
<feature type="transmembrane region" description="Helical" evidence="6">
    <location>
        <begin position="83"/>
        <end position="105"/>
    </location>
</feature>
<organism evidence="8 9">
    <name type="scientific">Nesidiocoris tenuis</name>
    <dbReference type="NCBI Taxonomy" id="355587"/>
    <lineage>
        <taxon>Eukaryota</taxon>
        <taxon>Metazoa</taxon>
        <taxon>Ecdysozoa</taxon>
        <taxon>Arthropoda</taxon>
        <taxon>Hexapoda</taxon>
        <taxon>Insecta</taxon>
        <taxon>Pterygota</taxon>
        <taxon>Neoptera</taxon>
        <taxon>Paraneoptera</taxon>
        <taxon>Hemiptera</taxon>
        <taxon>Heteroptera</taxon>
        <taxon>Panheteroptera</taxon>
        <taxon>Cimicomorpha</taxon>
        <taxon>Miridae</taxon>
        <taxon>Dicyphina</taxon>
        <taxon>Nesidiocoris</taxon>
    </lineage>
</organism>
<evidence type="ECO:0000256" key="3">
    <source>
        <dbReference type="ARBA" id="ARBA00022989"/>
    </source>
</evidence>
<dbReference type="InterPro" id="IPR011701">
    <property type="entry name" value="MFS"/>
</dbReference>
<proteinExistence type="predicted"/>
<feature type="transmembrane region" description="Helical" evidence="6">
    <location>
        <begin position="241"/>
        <end position="260"/>
    </location>
</feature>
<feature type="compositionally biased region" description="Basic and acidic residues" evidence="5">
    <location>
        <begin position="19"/>
        <end position="31"/>
    </location>
</feature>
<protein>
    <submittedName>
        <fullName evidence="8">Major Facilitator Superfamily</fullName>
    </submittedName>
</protein>
<feature type="transmembrane region" description="Helical" evidence="6">
    <location>
        <begin position="125"/>
        <end position="145"/>
    </location>
</feature>
<dbReference type="InterPro" id="IPR050327">
    <property type="entry name" value="Proton-linked_MCT"/>
</dbReference>
<evidence type="ECO:0000313" key="9">
    <source>
        <dbReference type="Proteomes" id="UP001307889"/>
    </source>
</evidence>
<feature type="region of interest" description="Disordered" evidence="5">
    <location>
        <begin position="777"/>
        <end position="827"/>
    </location>
</feature>
<evidence type="ECO:0000259" key="7">
    <source>
        <dbReference type="Pfam" id="PF12832"/>
    </source>
</evidence>
<evidence type="ECO:0000256" key="4">
    <source>
        <dbReference type="ARBA" id="ARBA00023136"/>
    </source>
</evidence>
<evidence type="ECO:0000256" key="1">
    <source>
        <dbReference type="ARBA" id="ARBA00004141"/>
    </source>
</evidence>
<evidence type="ECO:0000256" key="2">
    <source>
        <dbReference type="ARBA" id="ARBA00022692"/>
    </source>
</evidence>
<dbReference type="Pfam" id="PF12832">
    <property type="entry name" value="MFS_1_like"/>
    <property type="match status" value="1"/>
</dbReference>
<feature type="compositionally biased region" description="Polar residues" evidence="5">
    <location>
        <begin position="391"/>
        <end position="405"/>
    </location>
</feature>
<comment type="subcellular location">
    <subcellularLocation>
        <location evidence="1">Membrane</location>
        <topology evidence="1">Multi-pass membrane protein</topology>
    </subcellularLocation>
</comment>
<feature type="region of interest" description="Disordered" evidence="5">
    <location>
        <begin position="1"/>
        <end position="59"/>
    </location>
</feature>
<keyword evidence="2 6" id="KW-0812">Transmembrane</keyword>
<dbReference type="InterPro" id="IPR036259">
    <property type="entry name" value="MFS_trans_sf"/>
</dbReference>
<dbReference type="Pfam" id="PF07690">
    <property type="entry name" value="MFS_1"/>
    <property type="match status" value="1"/>
</dbReference>
<sequence length="827" mass="88309">MSTTKLANKPVARRVRKISRTESEGSDRAGGGEEGLPLRGDVQDGGDLSPDGDDDGGDGGCEECDCGEEHCGAEIPPPPDGGYGWVIVVASFLCNMIVDGIAYTFGVFLGEFVDYYGEGKGKTAWVGSLLSGMYLSAGPVVSALTNKFGCRAVCIAGSILGCVSFVLSTFSPNVNVLMLTYGFMGGIGFGLIYLPAVVCVGYYFETKRSLATGIAVCGSGFGTFAFAPLASFLIAEFGWKGANLIFAGLILNCAVFGALMRPLEYPKGPSCKPLLQRMADEKRYQMERGSIGGSYFIVQLPDGSMEKRMKMPVNIDPGVHSIFNLNELVGPGTPVTPNPTLPVLPTITEAKITEQSGSSGNSSSGSNAEMKLKSRENPNEAPSAPRPAMPRNQSQPAFSTQTQGLPKNGSVPFFDRMRKTSQGERYKPSLQAIKAASRPNMNSNGDLRRSMHLRLSTASGIGSSRNNNCDEMWSKTDVDAESVGFAASKASIKARKELIRPLSRKDIFYSGSIVNLREYQSQRSIANYRQSVISLSASRYTRPDADVEEPPPPELCPCLTLPDSFKTALAAMLDYTLLKDPVFLLIGISNVFGMAGLYVPFVYLVDAAVQAGLEQSKASFLLSIIGITNTFGRVLCGWVADFPSVNSLLLNNISLVVSTVAVGAIPFCTSYEMYVAVAVAFGLAISAYISLTSIILVDLLGLDKLTNAFGLLILFRGAAAIVGSPLAGIVYDATKTYTIPFLMASIFFLLSTITSFMAPMMKSCVKSEPEPVMMDALTPIEEDEEDEDDEDDDGGADLPEIVETAPSPASPPPNSTSIEIKQIESVL</sequence>
<gene>
    <name evidence="8" type="ORF">NTJ_06537</name>
</gene>
<evidence type="ECO:0000256" key="6">
    <source>
        <dbReference type="SAM" id="Phobius"/>
    </source>
</evidence>
<dbReference type="PANTHER" id="PTHR11360">
    <property type="entry name" value="MONOCARBOXYLATE TRANSPORTER"/>
    <property type="match status" value="1"/>
</dbReference>
<dbReference type="SUPFAM" id="SSF103473">
    <property type="entry name" value="MFS general substrate transporter"/>
    <property type="match status" value="1"/>
</dbReference>
<dbReference type="Proteomes" id="UP001307889">
    <property type="component" value="Chromosome 4"/>
</dbReference>
<evidence type="ECO:0000256" key="5">
    <source>
        <dbReference type="SAM" id="MobiDB-lite"/>
    </source>
</evidence>
<dbReference type="InterPro" id="IPR024989">
    <property type="entry name" value="MFS_assoc_dom"/>
</dbReference>
<evidence type="ECO:0000313" key="8">
    <source>
        <dbReference type="EMBL" id="BES93728.1"/>
    </source>
</evidence>
<feature type="transmembrane region" description="Helical" evidence="6">
    <location>
        <begin position="709"/>
        <end position="731"/>
    </location>
</feature>
<feature type="transmembrane region" description="Helical" evidence="6">
    <location>
        <begin position="673"/>
        <end position="697"/>
    </location>
</feature>
<dbReference type="CDD" id="cd17352">
    <property type="entry name" value="MFS_MCT_SLC16"/>
    <property type="match status" value="1"/>
</dbReference>
<keyword evidence="9" id="KW-1185">Reference proteome</keyword>
<dbReference type="PANTHER" id="PTHR11360:SF286">
    <property type="entry name" value="GH22266P"/>
    <property type="match status" value="1"/>
</dbReference>
<dbReference type="Gene3D" id="1.20.1250.20">
    <property type="entry name" value="MFS general substrate transporter like domains"/>
    <property type="match status" value="2"/>
</dbReference>
<feature type="transmembrane region" description="Helical" evidence="6">
    <location>
        <begin position="183"/>
        <end position="204"/>
    </location>
</feature>
<feature type="transmembrane region" description="Helical" evidence="6">
    <location>
        <begin position="737"/>
        <end position="758"/>
    </location>
</feature>
<feature type="compositionally biased region" description="Acidic residues" evidence="5">
    <location>
        <begin position="780"/>
        <end position="795"/>
    </location>
</feature>
<feature type="region of interest" description="Disordered" evidence="5">
    <location>
        <begin position="353"/>
        <end position="414"/>
    </location>
</feature>
<feature type="compositionally biased region" description="Acidic residues" evidence="5">
    <location>
        <begin position="50"/>
        <end position="59"/>
    </location>
</feature>
<feature type="domain" description="Major facilitator superfamily associated" evidence="7">
    <location>
        <begin position="592"/>
        <end position="763"/>
    </location>
</feature>
<name>A0ABN7AP39_9HEMI</name>
<feature type="compositionally biased region" description="Low complexity" evidence="5">
    <location>
        <begin position="356"/>
        <end position="367"/>
    </location>
</feature>